<protein>
    <submittedName>
        <fullName evidence="4">Outer membrane beta-barrel protein</fullName>
    </submittedName>
</protein>
<reference evidence="4" key="1">
    <citation type="submission" date="2021-10" db="EMBL/GenBank/DDBJ databases">
        <authorList>
            <person name="Lyu M."/>
            <person name="Wang X."/>
            <person name="Meng X."/>
            <person name="Xu K."/>
        </authorList>
    </citation>
    <scope>NUCLEOTIDE SEQUENCE</scope>
    <source>
        <strain evidence="4">A6</strain>
    </source>
</reference>
<dbReference type="InterPro" id="IPR026364">
    <property type="entry name" value="Ax21"/>
</dbReference>
<evidence type="ECO:0000256" key="2">
    <source>
        <dbReference type="SAM" id="SignalP"/>
    </source>
</evidence>
<gene>
    <name evidence="4" type="ORF">LK996_07720</name>
</gene>
<dbReference type="NCBIfam" id="NF041455">
    <property type="entry name" value="DSF_Ax21"/>
    <property type="match status" value="1"/>
</dbReference>
<sequence>MKRSLFLLAVLAATPFAASAADGISYNYVQGGYVATNPNNGGLDADGFGVDGSVAFHENFHFFGGWQNQEFDDTNFDFDQYRFGVGYNRQIAPKIDLVTRVAYEKFDAGQAFDVDGYSTEVGIRGAANDMFEGYAMAGWEDYEQVDGDFYGKLGAQAKFNANWGVAGEVKFIEGGDMQYFVGPRFTW</sequence>
<evidence type="ECO:0000313" key="5">
    <source>
        <dbReference type="Proteomes" id="UP001165293"/>
    </source>
</evidence>
<evidence type="ECO:0000259" key="3">
    <source>
        <dbReference type="Pfam" id="PF13505"/>
    </source>
</evidence>
<dbReference type="RefSeq" id="WP_230526532.1">
    <property type="nucleotide sequence ID" value="NZ_JAJGAK010000001.1"/>
</dbReference>
<keyword evidence="1 2" id="KW-0732">Signal</keyword>
<proteinExistence type="predicted"/>
<dbReference type="Proteomes" id="UP001165293">
    <property type="component" value="Unassembled WGS sequence"/>
</dbReference>
<dbReference type="SUPFAM" id="SSF56935">
    <property type="entry name" value="Porins"/>
    <property type="match status" value="1"/>
</dbReference>
<dbReference type="Pfam" id="PF13505">
    <property type="entry name" value="OMP_b-brl"/>
    <property type="match status" value="1"/>
</dbReference>
<comment type="caution">
    <text evidence="4">The sequence shown here is derived from an EMBL/GenBank/DDBJ whole genome shotgun (WGS) entry which is preliminary data.</text>
</comment>
<accession>A0ABS8JHB6</accession>
<dbReference type="Gene3D" id="2.40.160.10">
    <property type="entry name" value="Porin"/>
    <property type="match status" value="1"/>
</dbReference>
<dbReference type="InterPro" id="IPR023614">
    <property type="entry name" value="Porin_dom_sf"/>
</dbReference>
<feature type="chain" id="PRO_5047252942" evidence="2">
    <location>
        <begin position="21"/>
        <end position="187"/>
    </location>
</feature>
<dbReference type="EMBL" id="JAJGAK010000001">
    <property type="protein sequence ID" value="MCC8362962.1"/>
    <property type="molecule type" value="Genomic_DNA"/>
</dbReference>
<evidence type="ECO:0000313" key="4">
    <source>
        <dbReference type="EMBL" id="MCC8362962.1"/>
    </source>
</evidence>
<keyword evidence="5" id="KW-1185">Reference proteome</keyword>
<dbReference type="InterPro" id="IPR027385">
    <property type="entry name" value="Beta-barrel_OMP"/>
</dbReference>
<evidence type="ECO:0000256" key="1">
    <source>
        <dbReference type="ARBA" id="ARBA00022729"/>
    </source>
</evidence>
<feature type="domain" description="Outer membrane protein beta-barrel" evidence="3">
    <location>
        <begin position="7"/>
        <end position="172"/>
    </location>
</feature>
<organism evidence="4 5">
    <name type="scientific">Noviluteimonas lactosilytica</name>
    <dbReference type="NCBI Taxonomy" id="2888523"/>
    <lineage>
        <taxon>Bacteria</taxon>
        <taxon>Pseudomonadati</taxon>
        <taxon>Pseudomonadota</taxon>
        <taxon>Gammaproteobacteria</taxon>
        <taxon>Lysobacterales</taxon>
        <taxon>Lysobacteraceae</taxon>
        <taxon>Noviluteimonas</taxon>
    </lineage>
</organism>
<name>A0ABS8JHB6_9GAMM</name>
<feature type="signal peptide" evidence="2">
    <location>
        <begin position="1"/>
        <end position="20"/>
    </location>
</feature>